<evidence type="ECO:0000313" key="3">
    <source>
        <dbReference type="Proteomes" id="UP000008181"/>
    </source>
</evidence>
<keyword evidence="1" id="KW-0472">Membrane</keyword>
<keyword evidence="1" id="KW-0812">Transmembrane</keyword>
<reference evidence="2 3" key="1">
    <citation type="journal article" date="2011" name="Nat. Biotechnol.">
        <title>Comparative genomic analysis of the thermophilic biomass-degrading fungi Myceliophthora thermophila and Thielavia terrestris.</title>
        <authorList>
            <person name="Berka R.M."/>
            <person name="Grigoriev I.V."/>
            <person name="Otillar R."/>
            <person name="Salamov A."/>
            <person name="Grimwood J."/>
            <person name="Reid I."/>
            <person name="Ishmael N."/>
            <person name="John T."/>
            <person name="Darmond C."/>
            <person name="Moisan M.-C."/>
            <person name="Henrissat B."/>
            <person name="Coutinho P.M."/>
            <person name="Lombard V."/>
            <person name="Natvig D.O."/>
            <person name="Lindquist E."/>
            <person name="Schmutz J."/>
            <person name="Lucas S."/>
            <person name="Harris P."/>
            <person name="Powlowski J."/>
            <person name="Bellemare A."/>
            <person name="Taylor D."/>
            <person name="Butler G."/>
            <person name="de Vries R.P."/>
            <person name="Allijn I.E."/>
            <person name="van den Brink J."/>
            <person name="Ushinsky S."/>
            <person name="Storms R."/>
            <person name="Powell A.J."/>
            <person name="Paulsen I.T."/>
            <person name="Elbourne L.D.H."/>
            <person name="Baker S.E."/>
            <person name="Magnuson J."/>
            <person name="LaBoissiere S."/>
            <person name="Clutterbuck A.J."/>
            <person name="Martinez D."/>
            <person name="Wogulis M."/>
            <person name="de Leon A.L."/>
            <person name="Rey M.W."/>
            <person name="Tsang A."/>
        </authorList>
    </citation>
    <scope>NUCLEOTIDE SEQUENCE [LARGE SCALE GENOMIC DNA]</scope>
    <source>
        <strain evidence="3">ATCC 38088 / NRRL 8126</strain>
    </source>
</reference>
<dbReference type="EMBL" id="CP003009">
    <property type="protein sequence ID" value="AEO63922.1"/>
    <property type="molecule type" value="Genomic_DNA"/>
</dbReference>
<dbReference type="KEGG" id="ttt:THITE_2085426"/>
<organism evidence="2 3">
    <name type="scientific">Thermothielavioides terrestris (strain ATCC 38088 / NRRL 8126)</name>
    <name type="common">Thielavia terrestris</name>
    <dbReference type="NCBI Taxonomy" id="578455"/>
    <lineage>
        <taxon>Eukaryota</taxon>
        <taxon>Fungi</taxon>
        <taxon>Dikarya</taxon>
        <taxon>Ascomycota</taxon>
        <taxon>Pezizomycotina</taxon>
        <taxon>Sordariomycetes</taxon>
        <taxon>Sordariomycetidae</taxon>
        <taxon>Sordariales</taxon>
        <taxon>Chaetomiaceae</taxon>
        <taxon>Thermothielavioides</taxon>
        <taxon>Thermothielavioides terrestris</taxon>
    </lineage>
</organism>
<dbReference type="Proteomes" id="UP000008181">
    <property type="component" value="Chromosome 1"/>
</dbReference>
<proteinExistence type="predicted"/>
<dbReference type="RefSeq" id="XP_003650258.1">
    <property type="nucleotide sequence ID" value="XM_003650210.1"/>
</dbReference>
<dbReference type="AlphaFoldDB" id="G2QWE7"/>
<dbReference type="eggNOG" id="ENOG502SK62">
    <property type="taxonomic scope" value="Eukaryota"/>
</dbReference>
<sequence length="355" mass="41181">MASSSFELLDSDAQQLVDTLWPPSITTPRELFNGDQRSQLNHDAYWDYYQRQWHIFGLHADKQHAAVWSPAAVAQLARDIQAGKTWEELMAGFQGTNAAKDASERSLNLAARLLAMVKVGVGNRQFPSRKCLRWEKGSLRDFVHDLFREPPRLSCEKVRLPRSFDAWAITNVAGIEIAFTDNLADHLLLTEDDSKLHVFHHAFFLECHRGQNSIFPDGLVEETLRTQALLFPQSRFSNQSRGNRMKRKWMQNMRAKYQAKQIVIDARLGKCGTPQQEDRQIEHFHFWRDRLVILKQAYDDSTPKTLGQWWRDRRNGVQWYTFWVAILVLITTTFFSIVQVIEGALQVYKAYVPSD</sequence>
<evidence type="ECO:0000256" key="1">
    <source>
        <dbReference type="SAM" id="Phobius"/>
    </source>
</evidence>
<gene>
    <name evidence="2" type="ORF">THITE_2085426</name>
</gene>
<dbReference type="GeneID" id="11523415"/>
<evidence type="ECO:0000313" key="2">
    <source>
        <dbReference type="EMBL" id="AEO63922.1"/>
    </source>
</evidence>
<dbReference type="OrthoDB" id="5428890at2759"/>
<keyword evidence="3" id="KW-1185">Reference proteome</keyword>
<feature type="transmembrane region" description="Helical" evidence="1">
    <location>
        <begin position="320"/>
        <end position="341"/>
    </location>
</feature>
<accession>G2QWE7</accession>
<protein>
    <submittedName>
        <fullName evidence="2">Uncharacterized protein</fullName>
    </submittedName>
</protein>
<keyword evidence="1" id="KW-1133">Transmembrane helix</keyword>
<dbReference type="HOGENOM" id="CLU_053383_2_0_1"/>
<name>G2QWE7_THETT</name>